<gene>
    <name evidence="2" type="ORF">L345_07889</name>
</gene>
<accession>V8NXD3</accession>
<keyword evidence="3" id="KW-1185">Reference proteome</keyword>
<organism evidence="2 3">
    <name type="scientific">Ophiophagus hannah</name>
    <name type="common">King cobra</name>
    <name type="synonym">Naja hannah</name>
    <dbReference type="NCBI Taxonomy" id="8665"/>
    <lineage>
        <taxon>Eukaryota</taxon>
        <taxon>Metazoa</taxon>
        <taxon>Chordata</taxon>
        <taxon>Craniata</taxon>
        <taxon>Vertebrata</taxon>
        <taxon>Euteleostomi</taxon>
        <taxon>Lepidosauria</taxon>
        <taxon>Squamata</taxon>
        <taxon>Bifurcata</taxon>
        <taxon>Unidentata</taxon>
        <taxon>Episquamata</taxon>
        <taxon>Toxicofera</taxon>
        <taxon>Serpentes</taxon>
        <taxon>Colubroidea</taxon>
        <taxon>Elapidae</taxon>
        <taxon>Elapinae</taxon>
        <taxon>Ophiophagus</taxon>
    </lineage>
</organism>
<dbReference type="Proteomes" id="UP000018936">
    <property type="component" value="Unassembled WGS sequence"/>
</dbReference>
<evidence type="ECO:0000313" key="3">
    <source>
        <dbReference type="Proteomes" id="UP000018936"/>
    </source>
</evidence>
<sequence length="222" mass="25440">MDQASLQLAHSRVELPLAPGGEYPSQLRLCFPPDLEDFQSGLALFSGSSTSVLSPVSSTWGIQASIRATERGSCLLALSWPIIHLLQPPLKTPDNATPLLIVIDVSPLQAAIPHLCYKQQPEKEEDKRKKMKRRRTGGETGREDEEKAGKVGEERGGGKKEEEKQEEKEEEKAGGEEEKKKMRRRQRNRERRRRKGRKRRRGGEEEEEEKIRRKRRGKRRIK</sequence>
<feature type="compositionally biased region" description="Basic residues" evidence="1">
    <location>
        <begin position="212"/>
        <end position="222"/>
    </location>
</feature>
<feature type="compositionally biased region" description="Basic and acidic residues" evidence="1">
    <location>
        <begin position="136"/>
        <end position="180"/>
    </location>
</feature>
<comment type="caution">
    <text evidence="2">The sequence shown here is derived from an EMBL/GenBank/DDBJ whole genome shotgun (WGS) entry which is preliminary data.</text>
</comment>
<protein>
    <submittedName>
        <fullName evidence="2">Uncharacterized protein</fullName>
    </submittedName>
</protein>
<feature type="compositionally biased region" description="Basic residues" evidence="1">
    <location>
        <begin position="181"/>
        <end position="201"/>
    </location>
</feature>
<feature type="region of interest" description="Disordered" evidence="1">
    <location>
        <begin position="116"/>
        <end position="222"/>
    </location>
</feature>
<dbReference type="EMBL" id="AZIM01001593">
    <property type="protein sequence ID" value="ETE66333.1"/>
    <property type="molecule type" value="Genomic_DNA"/>
</dbReference>
<name>V8NXD3_OPHHA</name>
<evidence type="ECO:0000313" key="2">
    <source>
        <dbReference type="EMBL" id="ETE66333.1"/>
    </source>
</evidence>
<dbReference type="AlphaFoldDB" id="V8NXD3"/>
<reference evidence="2 3" key="1">
    <citation type="journal article" date="2013" name="Proc. Natl. Acad. Sci. U.S.A.">
        <title>The king cobra genome reveals dynamic gene evolution and adaptation in the snake venom system.</title>
        <authorList>
            <person name="Vonk F.J."/>
            <person name="Casewell N.R."/>
            <person name="Henkel C.V."/>
            <person name="Heimberg A.M."/>
            <person name="Jansen H.J."/>
            <person name="McCleary R.J."/>
            <person name="Kerkkamp H.M."/>
            <person name="Vos R.A."/>
            <person name="Guerreiro I."/>
            <person name="Calvete J.J."/>
            <person name="Wuster W."/>
            <person name="Woods A.E."/>
            <person name="Logan J.M."/>
            <person name="Harrison R.A."/>
            <person name="Castoe T.A."/>
            <person name="de Koning A.P."/>
            <person name="Pollock D.D."/>
            <person name="Yandell M."/>
            <person name="Calderon D."/>
            <person name="Renjifo C."/>
            <person name="Currier R.B."/>
            <person name="Salgado D."/>
            <person name="Pla D."/>
            <person name="Sanz L."/>
            <person name="Hyder A.S."/>
            <person name="Ribeiro J.M."/>
            <person name="Arntzen J.W."/>
            <person name="van den Thillart G.E."/>
            <person name="Boetzer M."/>
            <person name="Pirovano W."/>
            <person name="Dirks R.P."/>
            <person name="Spaink H.P."/>
            <person name="Duboule D."/>
            <person name="McGlinn E."/>
            <person name="Kini R.M."/>
            <person name="Richardson M.K."/>
        </authorList>
    </citation>
    <scope>NUCLEOTIDE SEQUENCE</scope>
    <source>
        <tissue evidence="2">Blood</tissue>
    </source>
</reference>
<proteinExistence type="predicted"/>
<feature type="non-terminal residue" evidence="2">
    <location>
        <position position="1"/>
    </location>
</feature>
<evidence type="ECO:0000256" key="1">
    <source>
        <dbReference type="SAM" id="MobiDB-lite"/>
    </source>
</evidence>